<feature type="transmembrane region" description="Helical" evidence="10">
    <location>
        <begin position="423"/>
        <end position="440"/>
    </location>
</feature>
<dbReference type="GO" id="GO:0015188">
    <property type="term" value="F:L-isoleucine transmembrane transporter activity"/>
    <property type="evidence" value="ECO:0007669"/>
    <property type="project" value="TreeGrafter"/>
</dbReference>
<keyword evidence="3" id="KW-0813">Transport</keyword>
<evidence type="ECO:0000313" key="11">
    <source>
        <dbReference type="EMBL" id="SNV31815.1"/>
    </source>
</evidence>
<evidence type="ECO:0000256" key="2">
    <source>
        <dbReference type="ARBA" id="ARBA00008540"/>
    </source>
</evidence>
<feature type="transmembrane region" description="Helical" evidence="10">
    <location>
        <begin position="382"/>
        <end position="403"/>
    </location>
</feature>
<feature type="transmembrane region" description="Helical" evidence="10">
    <location>
        <begin position="325"/>
        <end position="342"/>
    </location>
</feature>
<feature type="transmembrane region" description="Helical" evidence="10">
    <location>
        <begin position="235"/>
        <end position="256"/>
    </location>
</feature>
<evidence type="ECO:0000313" key="12">
    <source>
        <dbReference type="Proteomes" id="UP000215332"/>
    </source>
</evidence>
<keyword evidence="4" id="KW-1003">Cell membrane</keyword>
<evidence type="ECO:0000256" key="10">
    <source>
        <dbReference type="SAM" id="Phobius"/>
    </source>
</evidence>
<dbReference type="GO" id="GO:0015818">
    <property type="term" value="P:isoleucine transport"/>
    <property type="evidence" value="ECO:0007669"/>
    <property type="project" value="TreeGrafter"/>
</dbReference>
<evidence type="ECO:0000256" key="9">
    <source>
        <dbReference type="SAM" id="MobiDB-lite"/>
    </source>
</evidence>
<accession>A0A239WB33</accession>
<dbReference type="Pfam" id="PF05525">
    <property type="entry name" value="Branch_AA_trans"/>
    <property type="match status" value="1"/>
</dbReference>
<keyword evidence="7 10" id="KW-1133">Transmembrane helix</keyword>
<feature type="transmembrane region" description="Helical" evidence="10">
    <location>
        <begin position="123"/>
        <end position="143"/>
    </location>
</feature>
<evidence type="ECO:0000256" key="8">
    <source>
        <dbReference type="ARBA" id="ARBA00023136"/>
    </source>
</evidence>
<comment type="similarity">
    <text evidence="2">Belongs to the branched chain amino acid transporter family.</text>
</comment>
<feature type="transmembrane region" description="Helical" evidence="10">
    <location>
        <begin position="155"/>
        <end position="173"/>
    </location>
</feature>
<keyword evidence="6" id="KW-0029">Amino-acid transport</keyword>
<dbReference type="KEGG" id="cgrn:4412665_00679"/>
<evidence type="ECO:0000256" key="6">
    <source>
        <dbReference type="ARBA" id="ARBA00022970"/>
    </source>
</evidence>
<feature type="transmembrane region" description="Helical" evidence="10">
    <location>
        <begin position="84"/>
        <end position="103"/>
    </location>
</feature>
<dbReference type="NCBIfam" id="TIGR00796">
    <property type="entry name" value="livcs"/>
    <property type="match status" value="1"/>
</dbReference>
<feature type="transmembrane region" description="Helical" evidence="10">
    <location>
        <begin position="43"/>
        <end position="63"/>
    </location>
</feature>
<comment type="subcellular location">
    <subcellularLocation>
        <location evidence="1">Cell membrane</location>
        <topology evidence="1">Multi-pass membrane protein</topology>
    </subcellularLocation>
</comment>
<dbReference type="EMBL" id="LT906441">
    <property type="protein sequence ID" value="SNV31815.1"/>
    <property type="molecule type" value="Genomic_DNA"/>
</dbReference>
<evidence type="ECO:0000256" key="7">
    <source>
        <dbReference type="ARBA" id="ARBA00022989"/>
    </source>
</evidence>
<feature type="transmembrane region" description="Helical" evidence="10">
    <location>
        <begin position="288"/>
        <end position="313"/>
    </location>
</feature>
<evidence type="ECO:0000256" key="5">
    <source>
        <dbReference type="ARBA" id="ARBA00022692"/>
    </source>
</evidence>
<feature type="region of interest" description="Disordered" evidence="9">
    <location>
        <begin position="449"/>
        <end position="481"/>
    </location>
</feature>
<dbReference type="PANTHER" id="PTHR30588">
    <property type="entry name" value="BRANCHED-CHAIN AMINO ACID TRANSPORT SYSTEM 2 CARRIER PROTEIN"/>
    <property type="match status" value="1"/>
</dbReference>
<proteinExistence type="inferred from homology"/>
<feature type="transmembrane region" description="Helical" evidence="10">
    <location>
        <begin position="12"/>
        <end position="31"/>
    </location>
</feature>
<dbReference type="eggNOG" id="COG1114">
    <property type="taxonomic scope" value="Bacteria"/>
</dbReference>
<feature type="transmembrane region" description="Helical" evidence="10">
    <location>
        <begin position="206"/>
        <end position="223"/>
    </location>
</feature>
<organism evidence="11 12">
    <name type="scientific">Cutibacterium granulosum</name>
    <dbReference type="NCBI Taxonomy" id="33011"/>
    <lineage>
        <taxon>Bacteria</taxon>
        <taxon>Bacillati</taxon>
        <taxon>Actinomycetota</taxon>
        <taxon>Actinomycetes</taxon>
        <taxon>Propionibacteriales</taxon>
        <taxon>Propionibacteriaceae</taxon>
        <taxon>Cutibacterium</taxon>
    </lineage>
</organism>
<evidence type="ECO:0000256" key="3">
    <source>
        <dbReference type="ARBA" id="ARBA00022448"/>
    </source>
</evidence>
<keyword evidence="8 10" id="KW-0472">Membrane</keyword>
<dbReference type="InterPro" id="IPR004685">
    <property type="entry name" value="Brnchd-chn_aa_trnsp_Livcs"/>
</dbReference>
<evidence type="ECO:0000256" key="1">
    <source>
        <dbReference type="ARBA" id="ARBA00004651"/>
    </source>
</evidence>
<name>A0A239WB33_9ACTN</name>
<sequence>MAKDSSSHRSDTLVIGLMIFGLCFGAGNLIFPVQLGRLAGGATSWAGLGFLLTAVGLPILGVVATATSESRSLYEMTSHTWRGWATFFTCLLYLTIGPAFAIPRTATVSFEIGVRPFLAEGPMTIPLLVFTLIFFTLAFLVALRPGRLLDWVGRFLTPLFLVLLAVLVVATIVKPMPSDASRAAQPPYTQMPFLQGVLDGYNTMDALATLAFAIIIVDAIHQVGRTSRRQVASQAATSGIVALVALSIVYICLMFLGRTSLPTVPEADNGGTVLAETALHYYGHPGEILIGAIVLVACLKTAIGLIAACAEMFATMFPRAMSVRAWVVVFSIVSTLIANAGLDAIITWAVPVLMFVYPLAISTIILGLLTPWLGHDRTTHRFVTVFVAVSAFFDLVRALPVNLPGASVITSLGTAALPGYEAGFGWTVPFLVGLAAGIIASRARRNRDPLEGGAGRAGNRRQDPGASPAQDIPEADLESVR</sequence>
<dbReference type="GO" id="GO:0005886">
    <property type="term" value="C:plasma membrane"/>
    <property type="evidence" value="ECO:0007669"/>
    <property type="project" value="UniProtKB-SubCell"/>
</dbReference>
<protein>
    <submittedName>
        <fullName evidence="11">LIV-II</fullName>
    </submittedName>
</protein>
<feature type="transmembrane region" description="Helical" evidence="10">
    <location>
        <begin position="348"/>
        <end position="370"/>
    </location>
</feature>
<reference evidence="11 12" key="1">
    <citation type="submission" date="2017-06" db="EMBL/GenBank/DDBJ databases">
        <authorList>
            <consortium name="Pathogen Informatics"/>
        </authorList>
    </citation>
    <scope>NUCLEOTIDE SEQUENCE [LARGE SCALE GENOMIC DNA]</scope>
    <source>
        <strain evidence="11 12">NCTC11865</strain>
    </source>
</reference>
<dbReference type="GO" id="GO:0015820">
    <property type="term" value="P:L-leucine transport"/>
    <property type="evidence" value="ECO:0007669"/>
    <property type="project" value="TreeGrafter"/>
</dbReference>
<gene>
    <name evidence="11" type="primary">brnQ</name>
    <name evidence="11" type="ORF">SAMEA4412665_00679</name>
</gene>
<dbReference type="PANTHER" id="PTHR30588:SF0">
    <property type="entry name" value="BRANCHED-CHAIN AMINO ACID PERMEASE BRNQ"/>
    <property type="match status" value="1"/>
</dbReference>
<dbReference type="Gene3D" id="1.20.1740.10">
    <property type="entry name" value="Amino acid/polyamine transporter I"/>
    <property type="match status" value="1"/>
</dbReference>
<dbReference type="Proteomes" id="UP000215332">
    <property type="component" value="Chromosome 1"/>
</dbReference>
<keyword evidence="5 10" id="KW-0812">Transmembrane</keyword>
<dbReference type="GO" id="GO:0005304">
    <property type="term" value="F:L-valine transmembrane transporter activity"/>
    <property type="evidence" value="ECO:0007669"/>
    <property type="project" value="TreeGrafter"/>
</dbReference>
<dbReference type="AlphaFoldDB" id="A0A239WB33"/>
<evidence type="ECO:0000256" key="4">
    <source>
        <dbReference type="ARBA" id="ARBA00022475"/>
    </source>
</evidence>
<dbReference type="GO" id="GO:0015190">
    <property type="term" value="F:L-leucine transmembrane transporter activity"/>
    <property type="evidence" value="ECO:0007669"/>
    <property type="project" value="TreeGrafter"/>
</dbReference>